<dbReference type="GO" id="GO:0005764">
    <property type="term" value="C:lysosome"/>
    <property type="evidence" value="ECO:0007669"/>
    <property type="project" value="UniProtKB-SubCell"/>
</dbReference>
<evidence type="ECO:0000313" key="12">
    <source>
        <dbReference type="EMBL" id="KAK3926324.1"/>
    </source>
</evidence>
<comment type="caution">
    <text evidence="12">The sequence shown here is derived from an EMBL/GenBank/DDBJ whole genome shotgun (WGS) entry which is preliminary data.</text>
</comment>
<keyword evidence="4" id="KW-0963">Cytoplasm</keyword>
<protein>
    <recommendedName>
        <fullName evidence="7">MTOR-associated protein MEAK7</fullName>
    </recommendedName>
    <alternativeName>
        <fullName evidence="9">TBC/LysM-associated domain-containing protein 1</fullName>
    </alternativeName>
    <alternativeName>
        <fullName evidence="8">TLD domain-containing protein 1</fullName>
    </alternativeName>
</protein>
<keyword evidence="13" id="KW-1185">Reference proteome</keyword>
<dbReference type="PANTHER" id="PTHR23354:SF131">
    <property type="entry name" value="MTOR-ASSOCIATED PROTEIN MEAK7"/>
    <property type="match status" value="1"/>
</dbReference>
<comment type="subcellular location">
    <subcellularLocation>
        <location evidence="3">Cytoplasm</location>
    </subcellularLocation>
    <subcellularLocation>
        <location evidence="2">Lysosome</location>
    </subcellularLocation>
    <subcellularLocation>
        <location evidence="1">Membrane</location>
    </subcellularLocation>
</comment>
<sequence>MGNNDSKQVKVFRRIPASEVRSLVTRLGLKSEADFVSEEKLENKLSWKELNNPLPTQIWALVSKGHQSAPLSSFLDLIDAMVFQDHSSAAQYMSQFLPETPLESAIKTYANNINFIFQMHKSSASETWQSQGVSMGGNTVDKLVSNQFIESLNAISGADNVERIGKWLEKQTLFFLMQKIAFCHLFHVSVPEDTIPQLTSSFNSKSVPTVLDLCDILFINHSLPHDLRSEWALLFSTHIHGQSFTSMLAKLTNKGPTLIIVEDSQQHVFGGFASESWRIGPKFIGDTKCFLFKLRPFFAVYTSTGYNDHHMYLNIQQQTMPNGLGMGGQLQNFGLWIDADFGKGHSSPGCSTYHHMPSLSSDKDFSIEHVEVWAVGPPPKEDSDDETDGKRSILDKDSGAKAILEMVDRGHHSEGLREIPDEEY</sequence>
<evidence type="ECO:0000256" key="2">
    <source>
        <dbReference type="ARBA" id="ARBA00004371"/>
    </source>
</evidence>
<dbReference type="SMART" id="SM00584">
    <property type="entry name" value="TLDc"/>
    <property type="match status" value="1"/>
</dbReference>
<evidence type="ECO:0000256" key="3">
    <source>
        <dbReference type="ARBA" id="ARBA00004496"/>
    </source>
</evidence>
<reference evidence="12" key="2">
    <citation type="journal article" date="2023" name="BMC Genomics">
        <title>Pest status, molecular evolution, and epigenetic factors derived from the genome assembly of Frankliniella fusca, a thysanopteran phytovirus vector.</title>
        <authorList>
            <person name="Catto M.A."/>
            <person name="Labadie P.E."/>
            <person name="Jacobson A.L."/>
            <person name="Kennedy G.G."/>
            <person name="Srinivasan R."/>
            <person name="Hunt B.G."/>
        </authorList>
    </citation>
    <scope>NUCLEOTIDE SEQUENCE</scope>
    <source>
        <strain evidence="12">PL_HMW_Pooled</strain>
    </source>
</reference>
<evidence type="ECO:0000256" key="8">
    <source>
        <dbReference type="ARBA" id="ARBA00041780"/>
    </source>
</evidence>
<dbReference type="GO" id="GO:0016020">
    <property type="term" value="C:membrane"/>
    <property type="evidence" value="ECO:0007669"/>
    <property type="project" value="UniProtKB-SubCell"/>
</dbReference>
<dbReference type="InterPro" id="IPR006571">
    <property type="entry name" value="TLDc_dom"/>
</dbReference>
<dbReference type="GO" id="GO:0005634">
    <property type="term" value="C:nucleus"/>
    <property type="evidence" value="ECO:0007669"/>
    <property type="project" value="TreeGrafter"/>
</dbReference>
<evidence type="ECO:0000256" key="10">
    <source>
        <dbReference type="SAM" id="MobiDB-lite"/>
    </source>
</evidence>
<name>A0AAE1HS06_9NEOP</name>
<organism evidence="12 13">
    <name type="scientific">Frankliniella fusca</name>
    <dbReference type="NCBI Taxonomy" id="407009"/>
    <lineage>
        <taxon>Eukaryota</taxon>
        <taxon>Metazoa</taxon>
        <taxon>Ecdysozoa</taxon>
        <taxon>Arthropoda</taxon>
        <taxon>Hexapoda</taxon>
        <taxon>Insecta</taxon>
        <taxon>Pterygota</taxon>
        <taxon>Neoptera</taxon>
        <taxon>Paraneoptera</taxon>
        <taxon>Thysanoptera</taxon>
        <taxon>Terebrantia</taxon>
        <taxon>Thripoidea</taxon>
        <taxon>Thripidae</taxon>
        <taxon>Frankliniella</taxon>
    </lineage>
</organism>
<evidence type="ECO:0000313" key="13">
    <source>
        <dbReference type="Proteomes" id="UP001219518"/>
    </source>
</evidence>
<dbReference type="AlphaFoldDB" id="A0AAE1HS06"/>
<evidence type="ECO:0000256" key="7">
    <source>
        <dbReference type="ARBA" id="ARBA00039594"/>
    </source>
</evidence>
<dbReference type="PANTHER" id="PTHR23354">
    <property type="entry name" value="NUCLEOLAR PROTEIN 7/ESTROGEN RECEPTOR COACTIVATOR-RELATED"/>
    <property type="match status" value="1"/>
</dbReference>
<feature type="region of interest" description="Disordered" evidence="10">
    <location>
        <begin position="375"/>
        <end position="398"/>
    </location>
</feature>
<reference evidence="12" key="1">
    <citation type="submission" date="2021-07" db="EMBL/GenBank/DDBJ databases">
        <authorList>
            <person name="Catto M.A."/>
            <person name="Jacobson A."/>
            <person name="Kennedy G."/>
            <person name="Labadie P."/>
            <person name="Hunt B.G."/>
            <person name="Srinivasan R."/>
        </authorList>
    </citation>
    <scope>NUCLEOTIDE SEQUENCE</scope>
    <source>
        <strain evidence="12">PL_HMW_Pooled</strain>
        <tissue evidence="12">Head</tissue>
    </source>
</reference>
<evidence type="ECO:0000256" key="4">
    <source>
        <dbReference type="ARBA" id="ARBA00022490"/>
    </source>
</evidence>
<feature type="compositionally biased region" description="Basic and acidic residues" evidence="10">
    <location>
        <begin position="388"/>
        <end position="398"/>
    </location>
</feature>
<dbReference type="Proteomes" id="UP001219518">
    <property type="component" value="Unassembled WGS sequence"/>
</dbReference>
<evidence type="ECO:0000256" key="9">
    <source>
        <dbReference type="ARBA" id="ARBA00042134"/>
    </source>
</evidence>
<evidence type="ECO:0000259" key="11">
    <source>
        <dbReference type="PROSITE" id="PS51886"/>
    </source>
</evidence>
<dbReference type="GO" id="GO:0006979">
    <property type="term" value="P:response to oxidative stress"/>
    <property type="evidence" value="ECO:0007669"/>
    <property type="project" value="TreeGrafter"/>
</dbReference>
<proteinExistence type="predicted"/>
<evidence type="ECO:0000256" key="6">
    <source>
        <dbReference type="ARBA" id="ARBA00023228"/>
    </source>
</evidence>
<dbReference type="Pfam" id="PF07534">
    <property type="entry name" value="TLD"/>
    <property type="match status" value="1"/>
</dbReference>
<keyword evidence="6" id="KW-0458">Lysosome</keyword>
<evidence type="ECO:0000256" key="5">
    <source>
        <dbReference type="ARBA" id="ARBA00023136"/>
    </source>
</evidence>
<accession>A0AAE1HS06</accession>
<evidence type="ECO:0000256" key="1">
    <source>
        <dbReference type="ARBA" id="ARBA00004370"/>
    </source>
</evidence>
<feature type="domain" description="TLDc" evidence="11">
    <location>
        <begin position="209"/>
        <end position="376"/>
    </location>
</feature>
<dbReference type="PROSITE" id="PS51886">
    <property type="entry name" value="TLDC"/>
    <property type="match status" value="1"/>
</dbReference>
<dbReference type="EMBL" id="JAHWGI010001250">
    <property type="protein sequence ID" value="KAK3926324.1"/>
    <property type="molecule type" value="Genomic_DNA"/>
</dbReference>
<gene>
    <name evidence="12" type="ORF">KUF71_014571</name>
</gene>
<keyword evidence="5" id="KW-0472">Membrane</keyword>